<evidence type="ECO:0000313" key="2">
    <source>
        <dbReference type="EMBL" id="KAK6988182.1"/>
    </source>
</evidence>
<reference evidence="2 3" key="1">
    <citation type="journal article" date="2024" name="J Genomics">
        <title>Draft genome sequencing and assembly of Favolaschia claudopus CIRM-BRFM 2984 isolated from oak limbs.</title>
        <authorList>
            <person name="Navarro D."/>
            <person name="Drula E."/>
            <person name="Chaduli D."/>
            <person name="Cazenave R."/>
            <person name="Ahrendt S."/>
            <person name="Wang J."/>
            <person name="Lipzen A."/>
            <person name="Daum C."/>
            <person name="Barry K."/>
            <person name="Grigoriev I.V."/>
            <person name="Favel A."/>
            <person name="Rosso M.N."/>
            <person name="Martin F."/>
        </authorList>
    </citation>
    <scope>NUCLEOTIDE SEQUENCE [LARGE SCALE GENOMIC DNA]</scope>
    <source>
        <strain evidence="2 3">CIRM-BRFM 2984</strain>
    </source>
</reference>
<feature type="region of interest" description="Disordered" evidence="1">
    <location>
        <begin position="247"/>
        <end position="266"/>
    </location>
</feature>
<protein>
    <submittedName>
        <fullName evidence="2">Uncharacterized protein</fullName>
    </submittedName>
</protein>
<dbReference type="EMBL" id="JAWWNJ010000125">
    <property type="protein sequence ID" value="KAK6988182.1"/>
    <property type="molecule type" value="Genomic_DNA"/>
</dbReference>
<comment type="caution">
    <text evidence="2">The sequence shown here is derived from an EMBL/GenBank/DDBJ whole genome shotgun (WGS) entry which is preliminary data.</text>
</comment>
<evidence type="ECO:0000313" key="3">
    <source>
        <dbReference type="Proteomes" id="UP001362999"/>
    </source>
</evidence>
<feature type="compositionally biased region" description="Basic and acidic residues" evidence="1">
    <location>
        <begin position="253"/>
        <end position="266"/>
    </location>
</feature>
<sequence length="470" mass="51623">MGANRYSQTQRCDSYRNSLPPSSAFNALIRLRQRYLYTPALAYPLITTKAGAIFPPSSPSTCTRLGPPTFTPMSASLSSLARGTVRGHTRVRHRFWYRIYVALGKQGCTRSGPKARITRRRPGAFEEWRFLRSRRMKIASGPLWHAYERLSPEKDYSDWELPHPPRVPALRIPAFTLPSPSPLPLLAANSPARSPTFPTRIPSPSYVHAISTSFYLIRIGFESPSTSSSSRITCPCDCVAPPSWKTDPVSAKLGERDSKGGTGGRGKEVVWEWDGGHHCEDLEDDAVCSCYGGGVTVGRAGENEVDPIQSDGPRQTRASCFLVGHPMLRSPCLLLFPSPHASRIRSHGADGDGAVDTDGEAADSVTNPDGGLIKHLAPPWPPSLLLPCRSQRHLQRRRRWEAASAPIFVPRPSTYLHFQSPRVFAPPLICIPIRVLLPTSATFSLPDDAGVFSTKARRIALVGYPLVNTS</sequence>
<gene>
    <name evidence="2" type="ORF">R3P38DRAFT_3229417</name>
</gene>
<name>A0AAV9ZPC6_9AGAR</name>
<accession>A0AAV9ZPC6</accession>
<dbReference type="AlphaFoldDB" id="A0AAV9ZPC6"/>
<organism evidence="2 3">
    <name type="scientific">Favolaschia claudopus</name>
    <dbReference type="NCBI Taxonomy" id="2862362"/>
    <lineage>
        <taxon>Eukaryota</taxon>
        <taxon>Fungi</taxon>
        <taxon>Dikarya</taxon>
        <taxon>Basidiomycota</taxon>
        <taxon>Agaricomycotina</taxon>
        <taxon>Agaricomycetes</taxon>
        <taxon>Agaricomycetidae</taxon>
        <taxon>Agaricales</taxon>
        <taxon>Marasmiineae</taxon>
        <taxon>Mycenaceae</taxon>
        <taxon>Favolaschia</taxon>
    </lineage>
</organism>
<proteinExistence type="predicted"/>
<keyword evidence="3" id="KW-1185">Reference proteome</keyword>
<evidence type="ECO:0000256" key="1">
    <source>
        <dbReference type="SAM" id="MobiDB-lite"/>
    </source>
</evidence>
<dbReference type="Proteomes" id="UP001362999">
    <property type="component" value="Unassembled WGS sequence"/>
</dbReference>